<feature type="region of interest" description="Disordered" evidence="6">
    <location>
        <begin position="109"/>
        <end position="132"/>
    </location>
</feature>
<keyword evidence="5" id="KW-0472">Membrane</keyword>
<evidence type="ECO:0000313" key="7">
    <source>
        <dbReference type="Proteomes" id="UP000694865"/>
    </source>
</evidence>
<evidence type="ECO:0000256" key="1">
    <source>
        <dbReference type="ARBA" id="ARBA00004308"/>
    </source>
</evidence>
<dbReference type="GeneID" id="100370428"/>
<gene>
    <name evidence="8" type="primary">LOC100370428</name>
</gene>
<evidence type="ECO:0000256" key="3">
    <source>
        <dbReference type="ARBA" id="ARBA00007691"/>
    </source>
</evidence>
<dbReference type="PANTHER" id="PTHR15905">
    <property type="entry name" value="GOLGI-ASSOCIATED KINASE 1B-RELATED"/>
    <property type="match status" value="1"/>
</dbReference>
<accession>A0ABM0GWN3</accession>
<evidence type="ECO:0000256" key="6">
    <source>
        <dbReference type="SAM" id="MobiDB-lite"/>
    </source>
</evidence>
<evidence type="ECO:0000256" key="4">
    <source>
        <dbReference type="ARBA" id="ARBA00023034"/>
    </source>
</evidence>
<dbReference type="Pfam" id="PF15051">
    <property type="entry name" value="FAM198"/>
    <property type="match status" value="1"/>
</dbReference>
<sequence length="675" mass="77561">MGNRRKLVLMILLSVLTLLVLMYIQTRPHSITVVKAGSRIQISHIGGDQSNDNALNDRHGLNLNDATNERFAMTTFVADVPEREKSNNDALIADSGDKLVEIVGRNVTKDDRTTEPNVVGKPTRSQHTSRDEYDIRARDDNAVPSLDNNTYHVSKPGILLDEVVKDSNDFEKQVDMIGTRHHDVITTVDGALNVNIAGGQINPDQNLHQDTPDKEEDGGQQGNDLHVLDVGEMDNGQQTEDHFRKQASREFLDPDVNNDHIAREIVDLDEYKERRENQQNRRTYDWTVHIPRSRGFAEPARTALYNKIEEDSVTETVPTAPPAPKWLNSITEGEFKTLVNEFGNDDLRFGDDFPGWFSRTDIIRMEKLSTNDVIDAFEKEHHPRLRLLIFNNTGSDPIQVFDACTDQCAVQKSIEDWYEIVAFHLDRVLGLNRSLPTVARIITAKPGSILSADKRFSDGLPRPVIWWDPDIQHGGEFMFDQNSLDLSWTDYQRELRYKCNSQTKTLRDYHCRTKIKNIEWSKLAMFDFLLQIHDRLDRNCCGYDDDEGERCMVNGMHDECDDVDKQYLVHIMAHRYDATRLVFIDNAGHMKRSKDHLNFRLLKGIQEFPDNSIHILRSGKFREMMKRSLTIDRWFWIAVGGEEGVGTIIDNLEERVKALLDYIDSDENIQIVPDY</sequence>
<dbReference type="InterPro" id="IPR029207">
    <property type="entry name" value="FAM198"/>
</dbReference>
<evidence type="ECO:0000313" key="8">
    <source>
        <dbReference type="RefSeq" id="XP_002738974.1"/>
    </source>
</evidence>
<keyword evidence="7" id="KW-1185">Reference proteome</keyword>
<comment type="subcellular location">
    <subcellularLocation>
        <location evidence="1">Endomembrane system</location>
    </subcellularLocation>
    <subcellularLocation>
        <location evidence="2">Golgi apparatus</location>
    </subcellularLocation>
</comment>
<proteinExistence type="inferred from homology"/>
<evidence type="ECO:0000256" key="2">
    <source>
        <dbReference type="ARBA" id="ARBA00004555"/>
    </source>
</evidence>
<comment type="similarity">
    <text evidence="3">Belongs to the GASK family.</text>
</comment>
<name>A0ABM0GWN3_SACKO</name>
<dbReference type="Proteomes" id="UP000694865">
    <property type="component" value="Unplaced"/>
</dbReference>
<dbReference type="RefSeq" id="XP_002738974.1">
    <property type="nucleotide sequence ID" value="XM_002738928.1"/>
</dbReference>
<evidence type="ECO:0000256" key="5">
    <source>
        <dbReference type="ARBA" id="ARBA00023136"/>
    </source>
</evidence>
<dbReference type="PANTHER" id="PTHR15905:SF5">
    <property type="entry name" value="GOLGI-ASSOCIATED KINASE 1A"/>
    <property type="match status" value="1"/>
</dbReference>
<keyword evidence="4" id="KW-0333">Golgi apparatus</keyword>
<protein>
    <submittedName>
        <fullName evidence="8">Uncharacterized protein LOC100370428</fullName>
    </submittedName>
</protein>
<reference evidence="8" key="1">
    <citation type="submission" date="2025-08" db="UniProtKB">
        <authorList>
            <consortium name="RefSeq"/>
        </authorList>
    </citation>
    <scope>IDENTIFICATION</scope>
    <source>
        <tissue evidence="8">Testes</tissue>
    </source>
</reference>
<feature type="region of interest" description="Disordered" evidence="6">
    <location>
        <begin position="199"/>
        <end position="225"/>
    </location>
</feature>
<organism evidence="7 8">
    <name type="scientific">Saccoglossus kowalevskii</name>
    <name type="common">Acorn worm</name>
    <dbReference type="NCBI Taxonomy" id="10224"/>
    <lineage>
        <taxon>Eukaryota</taxon>
        <taxon>Metazoa</taxon>
        <taxon>Hemichordata</taxon>
        <taxon>Enteropneusta</taxon>
        <taxon>Harrimaniidae</taxon>
        <taxon>Saccoglossus</taxon>
    </lineage>
</organism>